<evidence type="ECO:0000256" key="4">
    <source>
        <dbReference type="ARBA" id="ARBA00022692"/>
    </source>
</evidence>
<evidence type="ECO:0000256" key="6">
    <source>
        <dbReference type="ARBA" id="ARBA00022801"/>
    </source>
</evidence>
<keyword evidence="3 9" id="KW-0645">Protease</keyword>
<comment type="function">
    <text evidence="9">This protein specifically catalyzes the removal of signal peptides from prolipoproteins.</text>
</comment>
<evidence type="ECO:0000256" key="1">
    <source>
        <dbReference type="ARBA" id="ARBA00006139"/>
    </source>
</evidence>
<dbReference type="GO" id="GO:0005886">
    <property type="term" value="C:plasma membrane"/>
    <property type="evidence" value="ECO:0007669"/>
    <property type="project" value="UniProtKB-SubCell"/>
</dbReference>
<dbReference type="PANTHER" id="PTHR33695:SF1">
    <property type="entry name" value="LIPOPROTEIN SIGNAL PEPTIDASE"/>
    <property type="match status" value="1"/>
</dbReference>
<comment type="subcellular location">
    <subcellularLocation>
        <location evidence="9">Cell membrane</location>
        <topology evidence="9">Multi-pass membrane protein</topology>
    </subcellularLocation>
</comment>
<comment type="similarity">
    <text evidence="1 9 10">Belongs to the peptidase A8 family.</text>
</comment>
<gene>
    <name evidence="9" type="primary">lspA</name>
    <name evidence="11" type="ORF">LY01_00221</name>
</gene>
<evidence type="ECO:0000256" key="10">
    <source>
        <dbReference type="RuleBase" id="RU004181"/>
    </source>
</evidence>
<evidence type="ECO:0000313" key="11">
    <source>
        <dbReference type="EMBL" id="PPK96401.1"/>
    </source>
</evidence>
<dbReference type="EMBL" id="PTJE01000001">
    <property type="protein sequence ID" value="PPK96401.1"/>
    <property type="molecule type" value="Genomic_DNA"/>
</dbReference>
<keyword evidence="4 9" id="KW-0812">Transmembrane</keyword>
<comment type="pathway">
    <text evidence="9">Protein modification; lipoprotein biosynthesis (signal peptide cleavage).</text>
</comment>
<dbReference type="NCBIfam" id="NF011369">
    <property type="entry name" value="PRK14788.1"/>
    <property type="match status" value="1"/>
</dbReference>
<reference evidence="11 12" key="1">
    <citation type="submission" date="2018-02" db="EMBL/GenBank/DDBJ databases">
        <title>Genomic Encyclopedia of Archaeal and Bacterial Type Strains, Phase II (KMG-II): from individual species to whole genera.</title>
        <authorList>
            <person name="Goeker M."/>
        </authorList>
    </citation>
    <scope>NUCLEOTIDE SEQUENCE [LARGE SCALE GENOMIC DNA]</scope>
    <source>
        <strain evidence="11 12">DSM 16809</strain>
    </source>
</reference>
<comment type="caution">
    <text evidence="9">Lacks conserved residue(s) required for the propagation of feature annotation.</text>
</comment>
<keyword evidence="7 9" id="KW-1133">Transmembrane helix</keyword>
<dbReference type="PRINTS" id="PR00781">
    <property type="entry name" value="LIPOSIGPTASE"/>
</dbReference>
<name>A0A2S6IQG2_9FLAO</name>
<comment type="caution">
    <text evidence="11">The sequence shown here is derived from an EMBL/GenBank/DDBJ whole genome shotgun (WGS) entry which is preliminary data.</text>
</comment>
<protein>
    <recommendedName>
        <fullName evidence="9">Lipoprotein signal peptidase</fullName>
        <ecNumber evidence="9">3.4.23.36</ecNumber>
    </recommendedName>
    <alternativeName>
        <fullName evidence="9">Prolipoprotein signal peptidase</fullName>
    </alternativeName>
    <alternativeName>
        <fullName evidence="9">Signal peptidase II</fullName>
        <shortName evidence="9">SPase II</shortName>
    </alternativeName>
</protein>
<dbReference type="RefSeq" id="WP_104513968.1">
    <property type="nucleotide sequence ID" value="NZ_MQVW01000022.1"/>
</dbReference>
<dbReference type="InterPro" id="IPR001872">
    <property type="entry name" value="Peptidase_A8"/>
</dbReference>
<evidence type="ECO:0000313" key="12">
    <source>
        <dbReference type="Proteomes" id="UP000239002"/>
    </source>
</evidence>
<keyword evidence="8 9" id="KW-0472">Membrane</keyword>
<dbReference type="EC" id="3.4.23.36" evidence="9"/>
<evidence type="ECO:0000256" key="8">
    <source>
        <dbReference type="ARBA" id="ARBA00023136"/>
    </source>
</evidence>
<organism evidence="11 12">
    <name type="scientific">Nonlabens xylanidelens</name>
    <dbReference type="NCBI Taxonomy" id="191564"/>
    <lineage>
        <taxon>Bacteria</taxon>
        <taxon>Pseudomonadati</taxon>
        <taxon>Bacteroidota</taxon>
        <taxon>Flavobacteriia</taxon>
        <taxon>Flavobacteriales</taxon>
        <taxon>Flavobacteriaceae</taxon>
        <taxon>Nonlabens</taxon>
    </lineage>
</organism>
<evidence type="ECO:0000256" key="7">
    <source>
        <dbReference type="ARBA" id="ARBA00022989"/>
    </source>
</evidence>
<dbReference type="Pfam" id="PF01252">
    <property type="entry name" value="Peptidase_A8"/>
    <property type="match status" value="1"/>
</dbReference>
<dbReference type="AlphaFoldDB" id="A0A2S6IQG2"/>
<dbReference type="Proteomes" id="UP000239002">
    <property type="component" value="Unassembled WGS sequence"/>
</dbReference>
<keyword evidence="5 9" id="KW-0064">Aspartyl protease</keyword>
<dbReference type="HAMAP" id="MF_00161">
    <property type="entry name" value="LspA"/>
    <property type="match status" value="1"/>
</dbReference>
<keyword evidence="12" id="KW-1185">Reference proteome</keyword>
<evidence type="ECO:0000256" key="5">
    <source>
        <dbReference type="ARBA" id="ARBA00022750"/>
    </source>
</evidence>
<feature type="transmembrane region" description="Helical" evidence="9">
    <location>
        <begin position="67"/>
        <end position="85"/>
    </location>
</feature>
<dbReference type="GO" id="GO:0006508">
    <property type="term" value="P:proteolysis"/>
    <property type="evidence" value="ECO:0007669"/>
    <property type="project" value="UniProtKB-KW"/>
</dbReference>
<evidence type="ECO:0000256" key="2">
    <source>
        <dbReference type="ARBA" id="ARBA00022475"/>
    </source>
</evidence>
<feature type="transmembrane region" description="Helical" evidence="9">
    <location>
        <begin position="97"/>
        <end position="120"/>
    </location>
</feature>
<feature type="active site" evidence="9">
    <location>
        <position position="183"/>
    </location>
</feature>
<keyword evidence="6 9" id="KW-0378">Hydrolase</keyword>
<dbReference type="UniPathway" id="UPA00665"/>
<feature type="transmembrane region" description="Helical" evidence="9">
    <location>
        <begin position="174"/>
        <end position="196"/>
    </location>
</feature>
<sequence length="210" mass="23137">MKLTKAILIILLIIIIDQASKIYIKLNYTLTDSTSPAIVDWGKFKLLFYENAGAAWGMEIPGDYGKLILVIFRIFAVFGIGYWLVSSIKKHGHKILILCISLIFAGAFGNIIDSVFYGVIFSGSYHGAIATAFPEAGGYAGLGYGHVVDMLYFPLFEGDWPQWMPFVGGEHFKFFNAIFNVADSAITVGVILLVIFSKKAFPDTDKKSVA</sequence>
<keyword evidence="2 9" id="KW-1003">Cell membrane</keyword>
<comment type="catalytic activity">
    <reaction evidence="9">
        <text>Release of signal peptides from bacterial membrane prolipoproteins. Hydrolyzes -Xaa-Yaa-Zaa-|-(S,diacylglyceryl)Cys-, in which Xaa is hydrophobic (preferably Leu), and Yaa (Ala or Ser) and Zaa (Gly or Ala) have small, neutral side chains.</text>
        <dbReference type="EC" id="3.4.23.36"/>
    </reaction>
</comment>
<dbReference type="GO" id="GO:0004190">
    <property type="term" value="F:aspartic-type endopeptidase activity"/>
    <property type="evidence" value="ECO:0007669"/>
    <property type="project" value="UniProtKB-UniRule"/>
</dbReference>
<proteinExistence type="inferred from homology"/>
<feature type="active site" evidence="9">
    <location>
        <position position="149"/>
    </location>
</feature>
<evidence type="ECO:0000256" key="9">
    <source>
        <dbReference type="HAMAP-Rule" id="MF_00161"/>
    </source>
</evidence>
<evidence type="ECO:0000256" key="3">
    <source>
        <dbReference type="ARBA" id="ARBA00022670"/>
    </source>
</evidence>
<dbReference type="OrthoDB" id="9810259at2"/>
<accession>A0A2S6IQG2</accession>
<dbReference type="PANTHER" id="PTHR33695">
    <property type="entry name" value="LIPOPROTEIN SIGNAL PEPTIDASE"/>
    <property type="match status" value="1"/>
</dbReference>